<evidence type="ECO:0000256" key="1">
    <source>
        <dbReference type="SAM" id="MobiDB-lite"/>
    </source>
</evidence>
<feature type="compositionally biased region" description="Low complexity" evidence="1">
    <location>
        <begin position="63"/>
        <end position="79"/>
    </location>
</feature>
<feature type="compositionally biased region" description="Gly residues" evidence="1">
    <location>
        <begin position="80"/>
        <end position="100"/>
    </location>
</feature>
<name>S7N1H5_MYOBR</name>
<sequence length="180" mass="18524">MPLTGWVALVKGLYLDGICPRAWRADCSREQMEGGGSVGPCGPWASTEAKGKSLCFSDCYGSSSPASGGSGSRGWTERSGAGGGLGRGQEAGQKGLGAGWAEGRRVGRPSTPFPLKPRCPHCILGGDPTWSGCPPALTSLSFPSPAMDQVAKTTQETVDKTANQASETFSGFGKKLGLLK</sequence>
<accession>S7N1H5</accession>
<evidence type="ECO:0000313" key="3">
    <source>
        <dbReference type="Proteomes" id="UP000052978"/>
    </source>
</evidence>
<dbReference type="Proteomes" id="UP000052978">
    <property type="component" value="Unassembled WGS sequence"/>
</dbReference>
<dbReference type="EMBL" id="KE163061">
    <property type="protein sequence ID" value="EPQ10716.1"/>
    <property type="molecule type" value="Genomic_DNA"/>
</dbReference>
<reference evidence="2 3" key="1">
    <citation type="journal article" date="2013" name="Nat. Commun.">
        <title>Genome analysis reveals insights into physiology and longevity of the Brandt's bat Myotis brandtii.</title>
        <authorList>
            <person name="Seim I."/>
            <person name="Fang X."/>
            <person name="Xiong Z."/>
            <person name="Lobanov A.V."/>
            <person name="Huang Z."/>
            <person name="Ma S."/>
            <person name="Feng Y."/>
            <person name="Turanov A.A."/>
            <person name="Zhu Y."/>
            <person name="Lenz T.L."/>
            <person name="Gerashchenko M.V."/>
            <person name="Fan D."/>
            <person name="Hee Yim S."/>
            <person name="Yao X."/>
            <person name="Jordan D."/>
            <person name="Xiong Y."/>
            <person name="Ma Y."/>
            <person name="Lyapunov A.N."/>
            <person name="Chen G."/>
            <person name="Kulakova O.I."/>
            <person name="Sun Y."/>
            <person name="Lee S.G."/>
            <person name="Bronson R.T."/>
            <person name="Moskalev A.A."/>
            <person name="Sunyaev S.R."/>
            <person name="Zhang G."/>
            <person name="Krogh A."/>
            <person name="Wang J."/>
            <person name="Gladyshev V.N."/>
        </authorList>
    </citation>
    <scope>NUCLEOTIDE SEQUENCE [LARGE SCALE GENOMIC DNA]</scope>
</reference>
<keyword evidence="3" id="KW-1185">Reference proteome</keyword>
<organism evidence="2 3">
    <name type="scientific">Myotis brandtii</name>
    <name type="common">Brandt's bat</name>
    <dbReference type="NCBI Taxonomy" id="109478"/>
    <lineage>
        <taxon>Eukaryota</taxon>
        <taxon>Metazoa</taxon>
        <taxon>Chordata</taxon>
        <taxon>Craniata</taxon>
        <taxon>Vertebrata</taxon>
        <taxon>Euteleostomi</taxon>
        <taxon>Mammalia</taxon>
        <taxon>Eutheria</taxon>
        <taxon>Laurasiatheria</taxon>
        <taxon>Chiroptera</taxon>
        <taxon>Yangochiroptera</taxon>
        <taxon>Vespertilionidae</taxon>
        <taxon>Myotis</taxon>
    </lineage>
</organism>
<evidence type="ECO:0000313" key="2">
    <source>
        <dbReference type="EMBL" id="EPQ10716.1"/>
    </source>
</evidence>
<feature type="region of interest" description="Disordered" evidence="1">
    <location>
        <begin position="63"/>
        <end position="112"/>
    </location>
</feature>
<proteinExistence type="predicted"/>
<protein>
    <submittedName>
        <fullName evidence="2">Adipose most abundant protein transcript 2 protein</fullName>
    </submittedName>
</protein>
<gene>
    <name evidence="2" type="ORF">D623_10020072</name>
</gene>
<dbReference type="AlphaFoldDB" id="S7N1H5"/>
<dbReference type="eggNOG" id="ENOG502SYWB">
    <property type="taxonomic scope" value="Eukaryota"/>
</dbReference>